<keyword evidence="6 8" id="KW-1133">Transmembrane helix</keyword>
<dbReference type="InterPro" id="IPR000060">
    <property type="entry name" value="BCCT_transptr"/>
</dbReference>
<dbReference type="AlphaFoldDB" id="A0A6N7BWL5"/>
<dbReference type="Pfam" id="PF02028">
    <property type="entry name" value="BCCT"/>
    <property type="match status" value="1"/>
</dbReference>
<feature type="transmembrane region" description="Helical" evidence="8">
    <location>
        <begin position="85"/>
        <end position="106"/>
    </location>
</feature>
<dbReference type="GO" id="GO:0005886">
    <property type="term" value="C:plasma membrane"/>
    <property type="evidence" value="ECO:0007669"/>
    <property type="project" value="UniProtKB-SubCell"/>
</dbReference>
<dbReference type="RefSeq" id="WP_160022931.1">
    <property type="nucleotide sequence ID" value="NZ_VZIZ01000026.1"/>
</dbReference>
<evidence type="ECO:0000256" key="2">
    <source>
        <dbReference type="ARBA" id="ARBA00005658"/>
    </source>
</evidence>
<feature type="transmembrane region" description="Helical" evidence="8">
    <location>
        <begin position="260"/>
        <end position="290"/>
    </location>
</feature>
<feature type="transmembrane region" description="Helical" evidence="8">
    <location>
        <begin position="45"/>
        <end position="65"/>
    </location>
</feature>
<dbReference type="EMBL" id="VZIZ01000026">
    <property type="protein sequence ID" value="KAF0568084.1"/>
    <property type="molecule type" value="Genomic_DNA"/>
</dbReference>
<evidence type="ECO:0000256" key="1">
    <source>
        <dbReference type="ARBA" id="ARBA00004651"/>
    </source>
</evidence>
<protein>
    <submittedName>
        <fullName evidence="9">High-affinity choline uptake protein BetT</fullName>
    </submittedName>
</protein>
<keyword evidence="5 8" id="KW-0812">Transmembrane</keyword>
<comment type="similarity">
    <text evidence="2">Belongs to the BCCT transporter (TC 2.A.15) family.</text>
</comment>
<keyword evidence="10" id="KW-1185">Reference proteome</keyword>
<proteinExistence type="inferred from homology"/>
<feature type="transmembrane region" description="Helical" evidence="8">
    <location>
        <begin position="344"/>
        <end position="369"/>
    </location>
</feature>
<sequence length="526" mass="57160">MAKLRPVTFWPAFVCLVLTVAYTLIDKQNFITGTSSLNTIIMTNLSWLFNLSALFMVFIAAYAFFAPIGRVRIGGENASQMLTPFRWFAVSLTTVIAMGILFWSVAEPVLHYHEPPAYLGIIPESPEAMRFSMSTIFVHWTITPYSIYTVAGLAFALAFHNLKLPFSIGSMLRPILGRWVDGVGGQIVDGLALFAVVLGMSATLTSGLLVISDGMESVLGIQKSTTGYAIIAIVIIGAALISAASGLHRGIQNLARINTWLYFVGAIFIFIVGPTTFILSLGVESLGVYLSDFFARNLVTGASGNDPWPGWWTVAFFASWFAWAPLSCLFLGKIARGYTVRQFIMVNLLLPSAFGFVWFSIFSGFSLFFDTTMGGIMYQAYQDNGFASVIYVLFDQLPGSTILSALFIFACFITFVTAADSTTDAIGGLCIQGVDAENLTSPIWVKTIWGCAVAFVAWISASFIGTDAIKMLFNLSGVPGMLIVLGAGLSFLKLARRVEINGDIVELKPTLSTDVRKTSEPSRSIT</sequence>
<feature type="transmembrane region" description="Helical" evidence="8">
    <location>
        <begin position="402"/>
        <end position="422"/>
    </location>
</feature>
<comment type="caution">
    <text evidence="9">The sequence shown here is derived from an EMBL/GenBank/DDBJ whole genome shotgun (WGS) entry which is preliminary data.</text>
</comment>
<keyword evidence="3" id="KW-0813">Transport</keyword>
<feature type="transmembrane region" description="Helical" evidence="8">
    <location>
        <begin position="443"/>
        <end position="465"/>
    </location>
</feature>
<feature type="transmembrane region" description="Helical" evidence="8">
    <location>
        <begin position="187"/>
        <end position="211"/>
    </location>
</feature>
<dbReference type="PANTHER" id="PTHR30047">
    <property type="entry name" value="HIGH-AFFINITY CHOLINE TRANSPORT PROTEIN-RELATED"/>
    <property type="match status" value="1"/>
</dbReference>
<gene>
    <name evidence="9" type="ORF">FQV37_1420</name>
</gene>
<organism evidence="9 10">
    <name type="scientific">Psychrobacter nivimaris</name>
    <dbReference type="NCBI Taxonomy" id="281738"/>
    <lineage>
        <taxon>Bacteria</taxon>
        <taxon>Pseudomonadati</taxon>
        <taxon>Pseudomonadota</taxon>
        <taxon>Gammaproteobacteria</taxon>
        <taxon>Moraxellales</taxon>
        <taxon>Moraxellaceae</taxon>
        <taxon>Psychrobacter</taxon>
    </lineage>
</organism>
<evidence type="ECO:0000256" key="4">
    <source>
        <dbReference type="ARBA" id="ARBA00022475"/>
    </source>
</evidence>
<dbReference type="Proteomes" id="UP000471465">
    <property type="component" value="Unassembled WGS sequence"/>
</dbReference>
<evidence type="ECO:0000256" key="6">
    <source>
        <dbReference type="ARBA" id="ARBA00022989"/>
    </source>
</evidence>
<evidence type="ECO:0000313" key="9">
    <source>
        <dbReference type="EMBL" id="KAF0568084.1"/>
    </source>
</evidence>
<keyword evidence="7 8" id="KW-0472">Membrane</keyword>
<keyword evidence="4" id="KW-1003">Cell membrane</keyword>
<dbReference type="GO" id="GO:0022857">
    <property type="term" value="F:transmembrane transporter activity"/>
    <property type="evidence" value="ECO:0007669"/>
    <property type="project" value="InterPro"/>
</dbReference>
<feature type="transmembrane region" description="Helical" evidence="8">
    <location>
        <begin position="310"/>
        <end position="332"/>
    </location>
</feature>
<feature type="transmembrane region" description="Helical" evidence="8">
    <location>
        <begin position="471"/>
        <end position="492"/>
    </location>
</feature>
<reference evidence="9 10" key="1">
    <citation type="submission" date="2019-09" db="EMBL/GenBank/DDBJ databases">
        <title>Draft genome sequence of Psychrobacter nivimaris LAMA 639, in search for biotechnological relevant genes.</title>
        <authorList>
            <person name="Lima A.O.S."/>
            <person name="Staloch B.E.K."/>
            <person name="Freitas R.C."/>
            <person name="Niero H."/>
            <person name="Silva M.A.C."/>
        </authorList>
    </citation>
    <scope>NUCLEOTIDE SEQUENCE [LARGE SCALE GENOMIC DNA]</scope>
    <source>
        <strain evidence="9 10">LAMA 639</strain>
    </source>
</reference>
<accession>A0A6N7BWL5</accession>
<feature type="transmembrane region" description="Helical" evidence="8">
    <location>
        <begin position="145"/>
        <end position="166"/>
    </location>
</feature>
<feature type="transmembrane region" description="Helical" evidence="8">
    <location>
        <begin position="7"/>
        <end position="25"/>
    </location>
</feature>
<evidence type="ECO:0000256" key="5">
    <source>
        <dbReference type="ARBA" id="ARBA00022692"/>
    </source>
</evidence>
<comment type="subcellular location">
    <subcellularLocation>
        <location evidence="1">Cell membrane</location>
        <topology evidence="1">Multi-pass membrane protein</topology>
    </subcellularLocation>
</comment>
<evidence type="ECO:0000256" key="7">
    <source>
        <dbReference type="ARBA" id="ARBA00023136"/>
    </source>
</evidence>
<evidence type="ECO:0000313" key="10">
    <source>
        <dbReference type="Proteomes" id="UP000471465"/>
    </source>
</evidence>
<evidence type="ECO:0000256" key="3">
    <source>
        <dbReference type="ARBA" id="ARBA00022448"/>
    </source>
</evidence>
<dbReference type="PANTHER" id="PTHR30047:SF7">
    <property type="entry name" value="HIGH-AFFINITY CHOLINE TRANSPORT PROTEIN"/>
    <property type="match status" value="1"/>
</dbReference>
<feature type="transmembrane region" description="Helical" evidence="8">
    <location>
        <begin position="226"/>
        <end position="248"/>
    </location>
</feature>
<name>A0A6N7BWL5_9GAMM</name>
<evidence type="ECO:0000256" key="8">
    <source>
        <dbReference type="SAM" id="Phobius"/>
    </source>
</evidence>